<keyword evidence="2 6" id="KW-0699">rRNA-binding</keyword>
<sequence>MSEANVNIQESTNERGARKVRTGYVVSTKMQKTIVVELEDRRQHALYGKTIRTNSRVKAHDEDGTAGVGDLVRIIETRPLSKDKHFRLLDIVEKAR</sequence>
<evidence type="ECO:0000256" key="7">
    <source>
        <dbReference type="RuleBase" id="RU003872"/>
    </source>
</evidence>
<gene>
    <name evidence="6 8" type="primary">rpsQ</name>
    <name evidence="8" type="ORF">JDV75_09775</name>
</gene>
<dbReference type="GO" id="GO:0006412">
    <property type="term" value="P:translation"/>
    <property type="evidence" value="ECO:0007669"/>
    <property type="project" value="UniProtKB-UniRule"/>
</dbReference>
<proteinExistence type="inferred from homology"/>
<comment type="function">
    <text evidence="6">One of the primary rRNA binding proteins, it binds specifically to the 5'-end of 16S ribosomal RNA.</text>
</comment>
<dbReference type="EMBL" id="JAEIOS010000013">
    <property type="protein sequence ID" value="MBI8990038.1"/>
    <property type="molecule type" value="Genomic_DNA"/>
</dbReference>
<dbReference type="NCBIfam" id="NF004123">
    <property type="entry name" value="PRK05610.1"/>
    <property type="match status" value="1"/>
</dbReference>
<dbReference type="RefSeq" id="WP_198739026.1">
    <property type="nucleotide sequence ID" value="NZ_JAEIOS010000013.1"/>
</dbReference>
<dbReference type="GO" id="GO:0022627">
    <property type="term" value="C:cytosolic small ribosomal subunit"/>
    <property type="evidence" value="ECO:0007669"/>
    <property type="project" value="UniProtKB-UniRule"/>
</dbReference>
<dbReference type="PANTHER" id="PTHR10744:SF1">
    <property type="entry name" value="SMALL RIBOSOMAL SUBUNIT PROTEIN US17M"/>
    <property type="match status" value="1"/>
</dbReference>
<protein>
    <recommendedName>
        <fullName evidence="6">Small ribosomal subunit protein uS17</fullName>
    </recommendedName>
</protein>
<evidence type="ECO:0000313" key="9">
    <source>
        <dbReference type="Proteomes" id="UP000645966"/>
    </source>
</evidence>
<dbReference type="PRINTS" id="PR00973">
    <property type="entry name" value="RIBOSOMALS17"/>
</dbReference>
<evidence type="ECO:0000256" key="1">
    <source>
        <dbReference type="ARBA" id="ARBA00010254"/>
    </source>
</evidence>
<dbReference type="CDD" id="cd00364">
    <property type="entry name" value="Ribosomal_uS17"/>
    <property type="match status" value="1"/>
</dbReference>
<evidence type="ECO:0000256" key="2">
    <source>
        <dbReference type="ARBA" id="ARBA00022730"/>
    </source>
</evidence>
<dbReference type="Proteomes" id="UP000645966">
    <property type="component" value="Unassembled WGS sequence"/>
</dbReference>
<dbReference type="AlphaFoldDB" id="A0A934MBJ5"/>
<keyword evidence="3 6" id="KW-0694">RNA-binding</keyword>
<dbReference type="PANTHER" id="PTHR10744">
    <property type="entry name" value="40S RIBOSOMAL PROTEIN S11 FAMILY MEMBER"/>
    <property type="match status" value="1"/>
</dbReference>
<evidence type="ECO:0000256" key="5">
    <source>
        <dbReference type="ARBA" id="ARBA00023274"/>
    </source>
</evidence>
<evidence type="ECO:0000256" key="4">
    <source>
        <dbReference type="ARBA" id="ARBA00022980"/>
    </source>
</evidence>
<dbReference type="NCBIfam" id="TIGR03635">
    <property type="entry name" value="uS17_bact"/>
    <property type="match status" value="1"/>
</dbReference>
<name>A0A934MBJ5_9CORY</name>
<dbReference type="SUPFAM" id="SSF50249">
    <property type="entry name" value="Nucleic acid-binding proteins"/>
    <property type="match status" value="1"/>
</dbReference>
<dbReference type="Pfam" id="PF00366">
    <property type="entry name" value="Ribosomal_S17"/>
    <property type="match status" value="1"/>
</dbReference>
<organism evidence="8 9">
    <name type="scientific">Corynebacterium meridianum</name>
    <dbReference type="NCBI Taxonomy" id="2765363"/>
    <lineage>
        <taxon>Bacteria</taxon>
        <taxon>Bacillati</taxon>
        <taxon>Actinomycetota</taxon>
        <taxon>Actinomycetes</taxon>
        <taxon>Mycobacteriales</taxon>
        <taxon>Corynebacteriaceae</taxon>
        <taxon>Corynebacterium</taxon>
    </lineage>
</organism>
<dbReference type="InterPro" id="IPR019979">
    <property type="entry name" value="Ribosomal_uS17_CS"/>
</dbReference>
<dbReference type="GO" id="GO:0019843">
    <property type="term" value="F:rRNA binding"/>
    <property type="evidence" value="ECO:0007669"/>
    <property type="project" value="UniProtKB-UniRule"/>
</dbReference>
<keyword evidence="5 6" id="KW-0687">Ribonucleoprotein</keyword>
<keyword evidence="4 6" id="KW-0689">Ribosomal protein</keyword>
<evidence type="ECO:0000256" key="3">
    <source>
        <dbReference type="ARBA" id="ARBA00022884"/>
    </source>
</evidence>
<dbReference type="InterPro" id="IPR012340">
    <property type="entry name" value="NA-bd_OB-fold"/>
</dbReference>
<evidence type="ECO:0000313" key="8">
    <source>
        <dbReference type="EMBL" id="MBI8990038.1"/>
    </source>
</evidence>
<comment type="subunit">
    <text evidence="6">Part of the 30S ribosomal subunit.</text>
</comment>
<dbReference type="GO" id="GO:0003735">
    <property type="term" value="F:structural constituent of ribosome"/>
    <property type="evidence" value="ECO:0007669"/>
    <property type="project" value="UniProtKB-UniRule"/>
</dbReference>
<evidence type="ECO:0000256" key="6">
    <source>
        <dbReference type="HAMAP-Rule" id="MF_01345"/>
    </source>
</evidence>
<keyword evidence="9" id="KW-1185">Reference proteome</keyword>
<dbReference type="Gene3D" id="2.40.50.140">
    <property type="entry name" value="Nucleic acid-binding proteins"/>
    <property type="match status" value="1"/>
</dbReference>
<dbReference type="InterPro" id="IPR000266">
    <property type="entry name" value="Ribosomal_uS17"/>
</dbReference>
<dbReference type="PROSITE" id="PS00056">
    <property type="entry name" value="RIBOSOMAL_S17"/>
    <property type="match status" value="1"/>
</dbReference>
<accession>A0A934MBJ5</accession>
<dbReference type="InterPro" id="IPR019984">
    <property type="entry name" value="Ribosomal_uS17_bact/chlr"/>
</dbReference>
<dbReference type="HAMAP" id="MF_01345_B">
    <property type="entry name" value="Ribosomal_uS17_B"/>
    <property type="match status" value="1"/>
</dbReference>
<comment type="similarity">
    <text evidence="1 6 7">Belongs to the universal ribosomal protein uS17 family.</text>
</comment>
<reference evidence="8" key="1">
    <citation type="submission" date="2020-12" db="EMBL/GenBank/DDBJ databases">
        <title>Genome public.</title>
        <authorList>
            <person name="Sun Q."/>
        </authorList>
    </citation>
    <scope>NUCLEOTIDE SEQUENCE</scope>
    <source>
        <strain evidence="8">CCM 8863</strain>
    </source>
</reference>
<comment type="caution">
    <text evidence="8">The sequence shown here is derived from an EMBL/GenBank/DDBJ whole genome shotgun (WGS) entry which is preliminary data.</text>
</comment>